<reference evidence="5" key="1">
    <citation type="submission" date="2016-10" db="EMBL/GenBank/DDBJ databases">
        <authorList>
            <person name="Varghese N."/>
            <person name="Submissions S."/>
        </authorList>
    </citation>
    <scope>NUCLEOTIDE SEQUENCE [LARGE SCALE GENOMIC DNA]</scope>
    <source>
        <strain evidence="5">CGMCC 4.2126</strain>
    </source>
</reference>
<dbReference type="EMBL" id="FOQY01000025">
    <property type="protein sequence ID" value="SFK43886.1"/>
    <property type="molecule type" value="Genomic_DNA"/>
</dbReference>
<dbReference type="GO" id="GO:0046872">
    <property type="term" value="F:metal ion binding"/>
    <property type="evidence" value="ECO:0007669"/>
    <property type="project" value="UniProtKB-KW"/>
</dbReference>
<dbReference type="Proteomes" id="UP000199111">
    <property type="component" value="Unassembled WGS sequence"/>
</dbReference>
<gene>
    <name evidence="4" type="ORF">SAMN05216275_12535</name>
</gene>
<evidence type="ECO:0000313" key="5">
    <source>
        <dbReference type="Proteomes" id="UP000199111"/>
    </source>
</evidence>
<dbReference type="Gene3D" id="1.10.600.10">
    <property type="entry name" value="Farnesyl Diphosphate Synthase"/>
    <property type="match status" value="1"/>
</dbReference>
<dbReference type="Pfam" id="PF00348">
    <property type="entry name" value="polyprenyl_synt"/>
    <property type="match status" value="1"/>
</dbReference>
<dbReference type="GeneID" id="96301523"/>
<dbReference type="SFLD" id="SFLDS00005">
    <property type="entry name" value="Isoprenoid_Synthase_Type_I"/>
    <property type="match status" value="1"/>
</dbReference>
<name>A0A1I3ZJR7_9ACTN</name>
<evidence type="ECO:0000256" key="1">
    <source>
        <dbReference type="ARBA" id="ARBA00022723"/>
    </source>
</evidence>
<evidence type="ECO:0000256" key="3">
    <source>
        <dbReference type="RuleBase" id="RU004466"/>
    </source>
</evidence>
<sequence length="346" mass="36112">MTAVEVTAEGRSVREVLAWSRDLVESALRPAADTLPPSMRRIAGYHFGWWDEHGRPAGADGGKAIRPALVLLAAEAVGGGAAAALPAAVAVELAHNFSLLHDDVMDGDRTRRHRPTAWTVFGVSPAILAGDALLTLAFDVLAAGGHPATPRATRIFSAAIQELLEGQHTDVAFERRQDVELAECLSMAAGKTGALLGCACALGALFGGGSLAQVEHLHAFGRDLGLAFQFVDDLLGIWGDPEVTGKPVYSDLRSRKKSLPVVAALTSATAAGRELAGLYHGEHPLSDADLVHAAGLVDAVGGRAWSQAQADELLTRALGHLRSAGTIPGSVAELGALARLVTRRDH</sequence>
<keyword evidence="1" id="KW-0479">Metal-binding</keyword>
<organism evidence="4 5">
    <name type="scientific">Streptosporangium canum</name>
    <dbReference type="NCBI Taxonomy" id="324952"/>
    <lineage>
        <taxon>Bacteria</taxon>
        <taxon>Bacillati</taxon>
        <taxon>Actinomycetota</taxon>
        <taxon>Actinomycetes</taxon>
        <taxon>Streptosporangiales</taxon>
        <taxon>Streptosporangiaceae</taxon>
        <taxon>Streptosporangium</taxon>
    </lineage>
</organism>
<dbReference type="PROSITE" id="PS00723">
    <property type="entry name" value="POLYPRENYL_SYNTHASE_1"/>
    <property type="match status" value="1"/>
</dbReference>
<dbReference type="SUPFAM" id="SSF48576">
    <property type="entry name" value="Terpenoid synthases"/>
    <property type="match status" value="1"/>
</dbReference>
<dbReference type="CDD" id="cd00685">
    <property type="entry name" value="Trans_IPPS_HT"/>
    <property type="match status" value="1"/>
</dbReference>
<protein>
    <submittedName>
        <fullName evidence="4">Geranylgeranyl diphosphate synthase, type I</fullName>
    </submittedName>
</protein>
<dbReference type="GO" id="GO:0004659">
    <property type="term" value="F:prenyltransferase activity"/>
    <property type="evidence" value="ECO:0007669"/>
    <property type="project" value="InterPro"/>
</dbReference>
<dbReference type="InterPro" id="IPR000092">
    <property type="entry name" value="Polyprenyl_synt"/>
</dbReference>
<proteinExistence type="inferred from homology"/>
<dbReference type="PANTHER" id="PTHR12001">
    <property type="entry name" value="GERANYLGERANYL PYROPHOSPHATE SYNTHASE"/>
    <property type="match status" value="1"/>
</dbReference>
<evidence type="ECO:0000313" key="4">
    <source>
        <dbReference type="EMBL" id="SFK43886.1"/>
    </source>
</evidence>
<dbReference type="NCBIfam" id="NF041169">
    <property type="entry name" value="f2_encap_cargo4"/>
    <property type="match status" value="1"/>
</dbReference>
<keyword evidence="2" id="KW-0460">Magnesium</keyword>
<keyword evidence="5" id="KW-1185">Reference proteome</keyword>
<comment type="similarity">
    <text evidence="3">Belongs to the FPP/GGPP synthase family.</text>
</comment>
<dbReference type="RefSeq" id="WP_093890153.1">
    <property type="nucleotide sequence ID" value="NZ_FOQY01000025.1"/>
</dbReference>
<accession>A0A1I3ZJR7</accession>
<dbReference type="GO" id="GO:0008299">
    <property type="term" value="P:isoprenoid biosynthetic process"/>
    <property type="evidence" value="ECO:0007669"/>
    <property type="project" value="InterPro"/>
</dbReference>
<dbReference type="PANTHER" id="PTHR12001:SF86">
    <property type="entry name" value="GERANYLGERANYL DIPHOSPHATE SYNTHASE"/>
    <property type="match status" value="1"/>
</dbReference>
<dbReference type="InterPro" id="IPR008949">
    <property type="entry name" value="Isoprenoid_synthase_dom_sf"/>
</dbReference>
<dbReference type="SFLD" id="SFLDG01017">
    <property type="entry name" value="Polyprenyl_Transferase_Like"/>
    <property type="match status" value="1"/>
</dbReference>
<dbReference type="AlphaFoldDB" id="A0A1I3ZJR7"/>
<evidence type="ECO:0000256" key="2">
    <source>
        <dbReference type="ARBA" id="ARBA00022842"/>
    </source>
</evidence>
<dbReference type="InterPro" id="IPR033749">
    <property type="entry name" value="Polyprenyl_synt_CS"/>
</dbReference>
<keyword evidence="3" id="KW-0808">Transferase</keyword>